<dbReference type="AlphaFoldDB" id="A0AAJ0MDY5"/>
<keyword evidence="2" id="KW-1185">Reference proteome</keyword>
<reference evidence="1" key="2">
    <citation type="submission" date="2023-06" db="EMBL/GenBank/DDBJ databases">
        <authorList>
            <consortium name="Lawrence Berkeley National Laboratory"/>
            <person name="Haridas S."/>
            <person name="Hensen N."/>
            <person name="Bonometti L."/>
            <person name="Westerberg I."/>
            <person name="Brannstrom I.O."/>
            <person name="Guillou S."/>
            <person name="Cros-Aarteil S."/>
            <person name="Calhoun S."/>
            <person name="Kuo A."/>
            <person name="Mondo S."/>
            <person name="Pangilinan J."/>
            <person name="Riley R."/>
            <person name="Labutti K."/>
            <person name="Andreopoulos B."/>
            <person name="Lipzen A."/>
            <person name="Chen C."/>
            <person name="Yanf M."/>
            <person name="Daum C."/>
            <person name="Ng V."/>
            <person name="Clum A."/>
            <person name="Steindorff A."/>
            <person name="Ohm R."/>
            <person name="Martin F."/>
            <person name="Silar P."/>
            <person name="Natvig D."/>
            <person name="Lalanne C."/>
            <person name="Gautier V."/>
            <person name="Ament-Velasquez S.L."/>
            <person name="Kruys A."/>
            <person name="Hutchinson M.I."/>
            <person name="Powell A.J."/>
            <person name="Barry K."/>
            <person name="Miller A.N."/>
            <person name="Grigoriev I.V."/>
            <person name="Debuchy R."/>
            <person name="Gladieux P."/>
            <person name="Thoren M.H."/>
            <person name="Johannesson H."/>
        </authorList>
    </citation>
    <scope>NUCLEOTIDE SEQUENCE</scope>
    <source>
        <strain evidence="1">CBS 955.72</strain>
    </source>
</reference>
<organism evidence="1 2">
    <name type="scientific">Lasiosphaeria hispida</name>
    <dbReference type="NCBI Taxonomy" id="260671"/>
    <lineage>
        <taxon>Eukaryota</taxon>
        <taxon>Fungi</taxon>
        <taxon>Dikarya</taxon>
        <taxon>Ascomycota</taxon>
        <taxon>Pezizomycotina</taxon>
        <taxon>Sordariomycetes</taxon>
        <taxon>Sordariomycetidae</taxon>
        <taxon>Sordariales</taxon>
        <taxon>Lasiosphaeriaceae</taxon>
        <taxon>Lasiosphaeria</taxon>
    </lineage>
</organism>
<comment type="caution">
    <text evidence="1">The sequence shown here is derived from an EMBL/GenBank/DDBJ whole genome shotgun (WGS) entry which is preliminary data.</text>
</comment>
<name>A0AAJ0MDY5_9PEZI</name>
<protein>
    <submittedName>
        <fullName evidence="1">Uncharacterized protein</fullName>
    </submittedName>
</protein>
<dbReference type="Proteomes" id="UP001275084">
    <property type="component" value="Unassembled WGS sequence"/>
</dbReference>
<reference evidence="1" key="1">
    <citation type="journal article" date="2023" name="Mol. Phylogenet. Evol.">
        <title>Genome-scale phylogeny and comparative genomics of the fungal order Sordariales.</title>
        <authorList>
            <person name="Hensen N."/>
            <person name="Bonometti L."/>
            <person name="Westerberg I."/>
            <person name="Brannstrom I.O."/>
            <person name="Guillou S."/>
            <person name="Cros-Aarteil S."/>
            <person name="Calhoun S."/>
            <person name="Haridas S."/>
            <person name="Kuo A."/>
            <person name="Mondo S."/>
            <person name="Pangilinan J."/>
            <person name="Riley R."/>
            <person name="LaButti K."/>
            <person name="Andreopoulos B."/>
            <person name="Lipzen A."/>
            <person name="Chen C."/>
            <person name="Yan M."/>
            <person name="Daum C."/>
            <person name="Ng V."/>
            <person name="Clum A."/>
            <person name="Steindorff A."/>
            <person name="Ohm R.A."/>
            <person name="Martin F."/>
            <person name="Silar P."/>
            <person name="Natvig D.O."/>
            <person name="Lalanne C."/>
            <person name="Gautier V."/>
            <person name="Ament-Velasquez S.L."/>
            <person name="Kruys A."/>
            <person name="Hutchinson M.I."/>
            <person name="Powell A.J."/>
            <person name="Barry K."/>
            <person name="Miller A.N."/>
            <person name="Grigoriev I.V."/>
            <person name="Debuchy R."/>
            <person name="Gladieux P."/>
            <person name="Hiltunen Thoren M."/>
            <person name="Johannesson H."/>
        </authorList>
    </citation>
    <scope>NUCLEOTIDE SEQUENCE</scope>
    <source>
        <strain evidence="1">CBS 955.72</strain>
    </source>
</reference>
<dbReference type="PANTHER" id="PTHR38790">
    <property type="entry name" value="2EXR DOMAIN-CONTAINING PROTEIN-RELATED"/>
    <property type="match status" value="1"/>
</dbReference>
<proteinExistence type="predicted"/>
<sequence length="362" mass="41157">MSTYIDWRTPSSSPIEYTFPHPDRDAFITTADPQCDSLFFSLPPEIRKLIYVEFWRVSGLRQHIVSINPKDPVLPRTQPIPYDSEPHPRDSDMHFEGYIPPRVWAHVPCVTDPGKQDERYTKFTEAANGTQAKKVWASRLRSEWCGHWACEEPLAAQLLLPSATFLPVLLTSKRMYLESLPSLYSSLTFLFTDLPLTADFLTRYTPTLPLRSLELHIRATPLLTELYYPYSPAGPDPVSAGGHITMAHNPWARVCALLAQQPPPGTTTLHSLRIWFDTRDLRPWHKRVSETRLFAGLLGVRVLRKPRFLLELPELPVETRTASEGLEANHFFAGDAVLDGAPFTVVRGPRPNNWRVHFAGRG</sequence>
<dbReference type="EMBL" id="JAUIQD010000004">
    <property type="protein sequence ID" value="KAK3352599.1"/>
    <property type="molecule type" value="Genomic_DNA"/>
</dbReference>
<gene>
    <name evidence="1" type="ORF">B0T25DRAFT_567878</name>
</gene>
<accession>A0AAJ0MDY5</accession>
<evidence type="ECO:0000313" key="1">
    <source>
        <dbReference type="EMBL" id="KAK3352599.1"/>
    </source>
</evidence>
<evidence type="ECO:0000313" key="2">
    <source>
        <dbReference type="Proteomes" id="UP001275084"/>
    </source>
</evidence>